<dbReference type="InterPro" id="IPR003018">
    <property type="entry name" value="GAF"/>
</dbReference>
<dbReference type="Pfam" id="PF07536">
    <property type="entry name" value="HWE_HK"/>
    <property type="match status" value="1"/>
</dbReference>
<dbReference type="Gene3D" id="3.30.450.40">
    <property type="match status" value="1"/>
</dbReference>
<dbReference type="PANTHER" id="PTHR43102:SF2">
    <property type="entry name" value="GAF DOMAIN-CONTAINING PROTEIN"/>
    <property type="match status" value="1"/>
</dbReference>
<evidence type="ECO:0000256" key="3">
    <source>
        <dbReference type="ARBA" id="ARBA00022553"/>
    </source>
</evidence>
<dbReference type="GO" id="GO:0005524">
    <property type="term" value="F:ATP binding"/>
    <property type="evidence" value="ECO:0007669"/>
    <property type="project" value="UniProtKB-KW"/>
</dbReference>
<keyword evidence="6 11" id="KW-0418">Kinase</keyword>
<evidence type="ECO:0000256" key="5">
    <source>
        <dbReference type="ARBA" id="ARBA00022741"/>
    </source>
</evidence>
<evidence type="ECO:0000256" key="2">
    <source>
        <dbReference type="ARBA" id="ARBA00012438"/>
    </source>
</evidence>
<evidence type="ECO:0000256" key="1">
    <source>
        <dbReference type="ARBA" id="ARBA00000085"/>
    </source>
</evidence>
<dbReference type="GO" id="GO:0004673">
    <property type="term" value="F:protein histidine kinase activity"/>
    <property type="evidence" value="ECO:0007669"/>
    <property type="project" value="UniProtKB-EC"/>
</dbReference>
<dbReference type="Gene3D" id="3.30.565.10">
    <property type="entry name" value="Histidine kinase-like ATPase, C-terminal domain"/>
    <property type="match status" value="1"/>
</dbReference>
<evidence type="ECO:0000256" key="8">
    <source>
        <dbReference type="SAM" id="Coils"/>
    </source>
</evidence>
<evidence type="ECO:0000259" key="9">
    <source>
        <dbReference type="SMART" id="SM00065"/>
    </source>
</evidence>
<evidence type="ECO:0000256" key="4">
    <source>
        <dbReference type="ARBA" id="ARBA00022679"/>
    </source>
</evidence>
<dbReference type="SMART" id="SM00065">
    <property type="entry name" value="GAF"/>
    <property type="match status" value="1"/>
</dbReference>
<accession>A0AAU7JKQ5</accession>
<keyword evidence="7" id="KW-0067">ATP-binding</keyword>
<feature type="domain" description="GAF" evidence="9">
    <location>
        <begin position="24"/>
        <end position="166"/>
    </location>
</feature>
<dbReference type="SMART" id="SM00911">
    <property type="entry name" value="HWE_HK"/>
    <property type="match status" value="1"/>
</dbReference>
<keyword evidence="8" id="KW-0175">Coiled coil</keyword>
<evidence type="ECO:0000256" key="7">
    <source>
        <dbReference type="ARBA" id="ARBA00022840"/>
    </source>
</evidence>
<dbReference type="AlphaFoldDB" id="A0AAU7JKQ5"/>
<evidence type="ECO:0000313" key="11">
    <source>
        <dbReference type="EMBL" id="XBO40524.1"/>
    </source>
</evidence>
<dbReference type="SUPFAM" id="SSF55781">
    <property type="entry name" value="GAF domain-like"/>
    <property type="match status" value="1"/>
</dbReference>
<keyword evidence="3" id="KW-0597">Phosphoprotein</keyword>
<feature type="domain" description="Signal transduction histidine kinase HWE region" evidence="10">
    <location>
        <begin position="185"/>
        <end position="267"/>
    </location>
</feature>
<keyword evidence="5" id="KW-0547">Nucleotide-binding</keyword>
<dbReference type="EMBL" id="CP157484">
    <property type="protein sequence ID" value="XBO40524.1"/>
    <property type="molecule type" value="Genomic_DNA"/>
</dbReference>
<dbReference type="InterPro" id="IPR036890">
    <property type="entry name" value="HATPase_C_sf"/>
</dbReference>
<evidence type="ECO:0000256" key="6">
    <source>
        <dbReference type="ARBA" id="ARBA00022777"/>
    </source>
</evidence>
<feature type="coiled-coil region" evidence="8">
    <location>
        <begin position="158"/>
        <end position="185"/>
    </location>
</feature>
<name>A0AAU7JKQ5_9HYPH</name>
<dbReference type="InterPro" id="IPR029016">
    <property type="entry name" value="GAF-like_dom_sf"/>
</dbReference>
<dbReference type="PANTHER" id="PTHR43102">
    <property type="entry name" value="SLR1143 PROTEIN"/>
    <property type="match status" value="1"/>
</dbReference>
<comment type="catalytic activity">
    <reaction evidence="1">
        <text>ATP + protein L-histidine = ADP + protein N-phospho-L-histidine.</text>
        <dbReference type="EC" id="2.7.13.3"/>
    </reaction>
</comment>
<dbReference type="EC" id="2.7.13.3" evidence="2"/>
<gene>
    <name evidence="11" type="ORF">ABEG18_07100</name>
</gene>
<dbReference type="InterPro" id="IPR011102">
    <property type="entry name" value="Sig_transdc_His_kinase_HWE"/>
</dbReference>
<reference evidence="11" key="1">
    <citation type="submission" date="2024-05" db="EMBL/GenBank/DDBJ databases">
        <authorList>
            <person name="Kim S."/>
            <person name="Heo J."/>
            <person name="Choi H."/>
            <person name="Choi Y."/>
            <person name="Kwon S.-W."/>
            <person name="Kim Y."/>
        </authorList>
    </citation>
    <scope>NUCLEOTIDE SEQUENCE</scope>
    <source>
        <strain evidence="11">KACC 23698</strain>
    </source>
</reference>
<sequence length="383" mass="42262">MSLAPWDENARIAALRSYGILDTPREPEFDDLVNLAASLFSCPIAVITLIEDKRQWFKAEVGLGIRETPLDVSICSHVLLRNDPLVVDDLAADPRFTCNPLVTGAPNLKFYAGVPLATADGVPLGSLCILDFKSRTLTPEQVGVLQALARQAMGHIELRRAVRLRDEALAAAADAEKRRALLIRELHHRVRNMLALLSGMLTVTAKSRGEDKPFRRIFSQRIASLSATHALLTDDYWQTARVQALIENEIAALGPELRRRFTIEGPPVDLAADLAVPLGMAFHELVVNAVEHGGLAKGEGKVHVAWRLAEGEGKRLVDVEWLEEGGSEVVPPSKRGVGLEMLQQVLRMQARAETSVEFRPAGLYFRMRAPLIETRLVPSFENE</sequence>
<proteinExistence type="predicted"/>
<keyword evidence="4" id="KW-0808">Transferase</keyword>
<evidence type="ECO:0000259" key="10">
    <source>
        <dbReference type="SMART" id="SM00911"/>
    </source>
</evidence>
<protein>
    <recommendedName>
        <fullName evidence="2">histidine kinase</fullName>
        <ecNumber evidence="2">2.7.13.3</ecNumber>
    </recommendedName>
</protein>
<organism evidence="11">
    <name type="scientific">Alsobacter sp. KACC 23698</name>
    <dbReference type="NCBI Taxonomy" id="3149229"/>
    <lineage>
        <taxon>Bacteria</taxon>
        <taxon>Pseudomonadati</taxon>
        <taxon>Pseudomonadota</taxon>
        <taxon>Alphaproteobacteria</taxon>
        <taxon>Hyphomicrobiales</taxon>
        <taxon>Alsobacteraceae</taxon>
        <taxon>Alsobacter</taxon>
    </lineage>
</organism>
<dbReference type="Pfam" id="PF01590">
    <property type="entry name" value="GAF"/>
    <property type="match status" value="1"/>
</dbReference>